<evidence type="ECO:0000256" key="1">
    <source>
        <dbReference type="SAM" id="MobiDB-lite"/>
    </source>
</evidence>
<dbReference type="RefSeq" id="WP_197645908.1">
    <property type="nucleotide sequence ID" value="NZ_JAEACP010000016.1"/>
</dbReference>
<dbReference type="Pfam" id="PF03783">
    <property type="entry name" value="CsgG"/>
    <property type="match status" value="1"/>
</dbReference>
<feature type="compositionally biased region" description="Low complexity" evidence="1">
    <location>
        <begin position="307"/>
        <end position="335"/>
    </location>
</feature>
<organism evidence="3 4">
    <name type="scientific">Tabrizicola soli</name>
    <dbReference type="NCBI Taxonomy" id="2185115"/>
    <lineage>
        <taxon>Bacteria</taxon>
        <taxon>Pseudomonadati</taxon>
        <taxon>Pseudomonadota</taxon>
        <taxon>Alphaproteobacteria</taxon>
        <taxon>Rhodobacterales</taxon>
        <taxon>Paracoccaceae</taxon>
        <taxon>Tabrizicola</taxon>
    </lineage>
</organism>
<feature type="region of interest" description="Disordered" evidence="1">
    <location>
        <begin position="281"/>
        <end position="335"/>
    </location>
</feature>
<reference evidence="4" key="1">
    <citation type="journal article" date="2019" name="Int. J. Syst. Evol. Microbiol.">
        <title>The Global Catalogue of Microorganisms (GCM) 10K type strain sequencing project: providing services to taxonomists for standard genome sequencing and annotation.</title>
        <authorList>
            <consortium name="The Broad Institute Genomics Platform"/>
            <consortium name="The Broad Institute Genome Sequencing Center for Infectious Disease"/>
            <person name="Wu L."/>
            <person name="Ma J."/>
        </authorList>
    </citation>
    <scope>NUCLEOTIDE SEQUENCE [LARGE SCALE GENOMIC DNA]</scope>
    <source>
        <strain evidence="4">KCTC 62102</strain>
    </source>
</reference>
<feature type="chain" id="PRO_5047302765" evidence="2">
    <location>
        <begin position="18"/>
        <end position="443"/>
    </location>
</feature>
<protein>
    <submittedName>
        <fullName evidence="3">CsgG/HfaB family protein</fullName>
    </submittedName>
</protein>
<feature type="compositionally biased region" description="Low complexity" evidence="1">
    <location>
        <begin position="281"/>
        <end position="299"/>
    </location>
</feature>
<accession>A0ABV7DW43</accession>
<dbReference type="PROSITE" id="PS51257">
    <property type="entry name" value="PROKAR_LIPOPROTEIN"/>
    <property type="match status" value="1"/>
</dbReference>
<dbReference type="EMBL" id="JBHRSM010000022">
    <property type="protein sequence ID" value="MFC3086798.1"/>
    <property type="molecule type" value="Genomic_DNA"/>
</dbReference>
<comment type="caution">
    <text evidence="3">The sequence shown here is derived from an EMBL/GenBank/DDBJ whole genome shotgun (WGS) entry which is preliminary data.</text>
</comment>
<gene>
    <name evidence="3" type="ORF">ACFOD6_12150</name>
</gene>
<dbReference type="Proteomes" id="UP001595445">
    <property type="component" value="Unassembled WGS sequence"/>
</dbReference>
<name>A0ABV7DW43_9RHOB</name>
<dbReference type="InterPro" id="IPR005534">
    <property type="entry name" value="Curli_assmbl/transp-comp_CsgG"/>
</dbReference>
<evidence type="ECO:0000256" key="2">
    <source>
        <dbReference type="SAM" id="SignalP"/>
    </source>
</evidence>
<dbReference type="Gene3D" id="3.40.50.10610">
    <property type="entry name" value="ABC-type transport auxiliary lipoprotein component"/>
    <property type="match status" value="1"/>
</dbReference>
<evidence type="ECO:0000313" key="4">
    <source>
        <dbReference type="Proteomes" id="UP001595445"/>
    </source>
</evidence>
<evidence type="ECO:0000313" key="3">
    <source>
        <dbReference type="EMBL" id="MFC3086798.1"/>
    </source>
</evidence>
<proteinExistence type="predicted"/>
<feature type="signal peptide" evidence="2">
    <location>
        <begin position="1"/>
        <end position="17"/>
    </location>
</feature>
<sequence length="443" mass="45186">MRPTLALYLLLALAACAVPTPGAVTPKGKNAEIVKGPPMQDIVTDFDRALICMKGKFPERLSFGVGTIADTTGKEQYADSGTGKLVSQGAGDMVQSALFRAGLTVVNRRDPNIPLAENNWGIRNIRTQIPADLFISGSINSLDFIPGGGAELSVAGVGPRYRQNRVLIGLDLALTDANTGRVVANVPLQKQLYEKEIGFETSRYLGETLVEADIGGMEREALQLTLRQMMSYAVFELLAQTLDADAAAACRAEIRSIDAAPSGMLSSGDGSTLREITAAADEAAAARKGPPAAAGAAPTGAGGGGPAPASAAPAPQPAPQKSAAASPPEARQLAGNATAYAARAIAAADRAARSKTAEEADKAAREAEMNMAMAVKTLKEAAAAGLTGPEGDAAATLVEQAIAVAQEARRLAKAKAAAAPTPESPGAPGPDDKKLGGTGMPTP</sequence>
<keyword evidence="2" id="KW-0732">Signal</keyword>
<keyword evidence="4" id="KW-1185">Reference proteome</keyword>
<feature type="region of interest" description="Disordered" evidence="1">
    <location>
        <begin position="410"/>
        <end position="443"/>
    </location>
</feature>